<proteinExistence type="predicted"/>
<name>A0A645CWA3_9ZZZZ</name>
<dbReference type="InterPro" id="IPR026893">
    <property type="entry name" value="Tyr/Ser_Pase_IphP-type"/>
</dbReference>
<dbReference type="InterPro" id="IPR029021">
    <property type="entry name" value="Prot-tyrosine_phosphatase-like"/>
</dbReference>
<comment type="caution">
    <text evidence="1">The sequence shown here is derived from an EMBL/GenBank/DDBJ whole genome shotgun (WGS) entry which is preliminary data.</text>
</comment>
<gene>
    <name evidence="1" type="ORF">SDC9_128241</name>
</gene>
<accession>A0A645CWA3</accession>
<dbReference type="Gene3D" id="3.90.190.10">
    <property type="entry name" value="Protein tyrosine phosphatase superfamily"/>
    <property type="match status" value="1"/>
</dbReference>
<dbReference type="Pfam" id="PF13350">
    <property type="entry name" value="Y_phosphatase3"/>
    <property type="match status" value="1"/>
</dbReference>
<dbReference type="GO" id="GO:0004721">
    <property type="term" value="F:phosphoprotein phosphatase activity"/>
    <property type="evidence" value="ECO:0007669"/>
    <property type="project" value="InterPro"/>
</dbReference>
<dbReference type="AlphaFoldDB" id="A0A645CWA3"/>
<protein>
    <recommendedName>
        <fullName evidence="2">Tyrosine-protein phosphatase</fullName>
    </recommendedName>
</protein>
<evidence type="ECO:0008006" key="2">
    <source>
        <dbReference type="Google" id="ProtNLM"/>
    </source>
</evidence>
<evidence type="ECO:0000313" key="1">
    <source>
        <dbReference type="EMBL" id="MPM81189.1"/>
    </source>
</evidence>
<sequence length="215" mass="24887">MTTVVDFRTSIEKNREPDPELSRVQNVHLNVFGDESRKGLMLGFIYAKGNPLEQMMNMDQPLEALHEDHIQVYKEFVTNDTALRAYREFFQVALNQKQGALSWHCQAGKDRAGVGSALMLLALGVDWNTIIKDYLLTNDYYKDVIDGFVEYTKTLTPREEIWHTARAMAGVNPAWIKSVEEEIRCQYGNSESFFQQGLHISMSDLRELRERYLEK</sequence>
<dbReference type="EMBL" id="VSSQ01030604">
    <property type="protein sequence ID" value="MPM81189.1"/>
    <property type="molecule type" value="Genomic_DNA"/>
</dbReference>
<reference evidence="1" key="1">
    <citation type="submission" date="2019-08" db="EMBL/GenBank/DDBJ databases">
        <authorList>
            <person name="Kucharzyk K."/>
            <person name="Murdoch R.W."/>
            <person name="Higgins S."/>
            <person name="Loffler F."/>
        </authorList>
    </citation>
    <scope>NUCLEOTIDE SEQUENCE</scope>
</reference>
<dbReference type="SUPFAM" id="SSF52799">
    <property type="entry name" value="(Phosphotyrosine protein) phosphatases II"/>
    <property type="match status" value="1"/>
</dbReference>
<organism evidence="1">
    <name type="scientific">bioreactor metagenome</name>
    <dbReference type="NCBI Taxonomy" id="1076179"/>
    <lineage>
        <taxon>unclassified sequences</taxon>
        <taxon>metagenomes</taxon>
        <taxon>ecological metagenomes</taxon>
    </lineage>
</organism>